<proteinExistence type="predicted"/>
<evidence type="ECO:0000313" key="3">
    <source>
        <dbReference type="Proteomes" id="UP001318300"/>
    </source>
</evidence>
<protein>
    <submittedName>
        <fullName evidence="2">Uncharacterized protein</fullName>
    </submittedName>
</protein>
<name>A0ABX0T9L4_9MICO</name>
<dbReference type="EMBL" id="JAAOYO010000004">
    <property type="protein sequence ID" value="NII42191.1"/>
    <property type="molecule type" value="Genomic_DNA"/>
</dbReference>
<organism evidence="2 3">
    <name type="scientific">Curtobacterium salicis</name>
    <dbReference type="NCBI Taxonomy" id="1779862"/>
    <lineage>
        <taxon>Bacteria</taxon>
        <taxon>Bacillati</taxon>
        <taxon>Actinomycetota</taxon>
        <taxon>Actinomycetes</taxon>
        <taxon>Micrococcales</taxon>
        <taxon>Microbacteriaceae</taxon>
        <taxon>Curtobacterium</taxon>
    </lineage>
</organism>
<sequence length="51" mass="5271">MSLTERADAMSTDTPETGNGPVGATDRPVRDPSQSDNPNIALTRLGGGFVP</sequence>
<keyword evidence="3" id="KW-1185">Reference proteome</keyword>
<evidence type="ECO:0000256" key="1">
    <source>
        <dbReference type="SAM" id="MobiDB-lite"/>
    </source>
</evidence>
<comment type="caution">
    <text evidence="2">The sequence shown here is derived from an EMBL/GenBank/DDBJ whole genome shotgun (WGS) entry which is preliminary data.</text>
</comment>
<reference evidence="2 3" key="1">
    <citation type="submission" date="2020-03" db="EMBL/GenBank/DDBJ databases">
        <title>Above-ground endophytic microbial communities from plants in different locations in the United States.</title>
        <authorList>
            <person name="Frank C."/>
        </authorList>
    </citation>
    <scope>NUCLEOTIDE SEQUENCE [LARGE SCALE GENOMIC DNA]</scope>
    <source>
        <strain evidence="2 3">WW7</strain>
    </source>
</reference>
<evidence type="ECO:0000313" key="2">
    <source>
        <dbReference type="EMBL" id="NII42191.1"/>
    </source>
</evidence>
<dbReference type="Proteomes" id="UP001318300">
    <property type="component" value="Unassembled WGS sequence"/>
</dbReference>
<accession>A0ABX0T9L4</accession>
<gene>
    <name evidence="2" type="ORF">E9228_002849</name>
</gene>
<feature type="region of interest" description="Disordered" evidence="1">
    <location>
        <begin position="1"/>
        <end position="51"/>
    </location>
</feature>